<evidence type="ECO:0000313" key="3">
    <source>
        <dbReference type="Proteomes" id="UP001147830"/>
    </source>
</evidence>
<dbReference type="EMBL" id="JAOANI010000031">
    <property type="protein sequence ID" value="MCT7361086.1"/>
    <property type="molecule type" value="Genomic_DNA"/>
</dbReference>
<feature type="region of interest" description="Disordered" evidence="1">
    <location>
        <begin position="1"/>
        <end position="27"/>
    </location>
</feature>
<reference evidence="2" key="1">
    <citation type="journal article" date="2022" name="Front. Microbiol.">
        <title>Genome-based taxonomic rearrangement of Oceanobacter-related bacteria including the description of Thalassolituus hydrocarbonoclasticus sp. nov. and Thalassolituus pacificus sp. nov. and emended description of the genus Thalassolituus.</title>
        <authorList>
            <person name="Dong C."/>
            <person name="Wei L."/>
            <person name="Wang J."/>
            <person name="Lai Q."/>
            <person name="Huang Z."/>
            <person name="Shao Z."/>
        </authorList>
    </citation>
    <scope>NUCLEOTIDE SEQUENCE</scope>
    <source>
        <strain evidence="2">59MF3M-4</strain>
    </source>
</reference>
<reference evidence="2" key="2">
    <citation type="submission" date="2022-08" db="EMBL/GenBank/DDBJ databases">
        <authorList>
            <person name="Dong C."/>
        </authorList>
    </citation>
    <scope>NUCLEOTIDE SEQUENCE</scope>
    <source>
        <strain evidence="2">59MF3M-4</strain>
    </source>
</reference>
<dbReference type="RefSeq" id="WP_260977914.1">
    <property type="nucleotide sequence ID" value="NZ_JAOANI010000031.1"/>
</dbReference>
<dbReference type="Proteomes" id="UP001147830">
    <property type="component" value="Unassembled WGS sequence"/>
</dbReference>
<evidence type="ECO:0000256" key="1">
    <source>
        <dbReference type="SAM" id="MobiDB-lite"/>
    </source>
</evidence>
<dbReference type="AlphaFoldDB" id="A0A9X2WIG6"/>
<protein>
    <submittedName>
        <fullName evidence="2">Uncharacterized protein</fullName>
    </submittedName>
</protein>
<gene>
    <name evidence="2" type="ORF">NYR02_18860</name>
</gene>
<accession>A0A9X2WIG6</accession>
<sequence length="115" mass="13204">MQTTNKQQAPTNKQQAPTNKQQAPTNKQQALIIEYPKTLTRGTLSLSERLLRQQCPLIARQLRNTMLSDHSNELNIVFSDMQLQQIKQSLQQSESNAQPGQKILYSTLLSRWQNL</sequence>
<proteinExistence type="predicted"/>
<organism evidence="2 3">
    <name type="scientific">Thalassolituus pacificus</name>
    <dbReference type="NCBI Taxonomy" id="2975440"/>
    <lineage>
        <taxon>Bacteria</taxon>
        <taxon>Pseudomonadati</taxon>
        <taxon>Pseudomonadota</taxon>
        <taxon>Gammaproteobacteria</taxon>
        <taxon>Oceanospirillales</taxon>
        <taxon>Oceanospirillaceae</taxon>
        <taxon>Thalassolituus</taxon>
    </lineage>
</organism>
<evidence type="ECO:0000313" key="2">
    <source>
        <dbReference type="EMBL" id="MCT7361086.1"/>
    </source>
</evidence>
<comment type="caution">
    <text evidence="2">The sequence shown here is derived from an EMBL/GenBank/DDBJ whole genome shotgun (WGS) entry which is preliminary data.</text>
</comment>
<name>A0A9X2WIG6_9GAMM</name>
<keyword evidence="3" id="KW-1185">Reference proteome</keyword>